<evidence type="ECO:0000313" key="3">
    <source>
        <dbReference type="EMBL" id="KAF2583831.1"/>
    </source>
</evidence>
<dbReference type="EMBL" id="QGKY02000246">
    <property type="protein sequence ID" value="KAF2583831.1"/>
    <property type="molecule type" value="Genomic_DNA"/>
</dbReference>
<dbReference type="Proteomes" id="UP000712281">
    <property type="component" value="Unassembled WGS sequence"/>
</dbReference>
<comment type="caution">
    <text evidence="3">The sequence shown here is derived from an EMBL/GenBank/DDBJ whole genome shotgun (WGS) entry which is preliminary data.</text>
</comment>
<protein>
    <submittedName>
        <fullName evidence="3">Uncharacterized protein</fullName>
    </submittedName>
</protein>
<name>A0A8S9JNV9_BRACR</name>
<feature type="compositionally biased region" description="Polar residues" evidence="1">
    <location>
        <begin position="250"/>
        <end position="259"/>
    </location>
</feature>
<gene>
    <name evidence="2" type="ORF">F2Q68_00032152</name>
    <name evidence="3" type="ORF">F2Q70_00036827</name>
</gene>
<dbReference type="AlphaFoldDB" id="A0A8S9JNV9"/>
<sequence>MYLSQPRIGSNVTIGTRIDQAQSLRNYRTCTLPGRCVATERPSHYVATEHPSRSVATVNFGSHQQTQLVPVIYTKDEINEMFYGVCGEHERNKEAFQMKLDGVYYPLNNSISWITTSMEEMKQDIARIQNATDVARPPSIDRKQPQSIDIRQSPSLARRHHASIDNRLAASIDTNPPRPHTMKSQTDFHTKDEIDQLVEAIQGELLEIQSYIVRRPKASMSIDGRNNKSTDTHNSTSIDSDTNRGRLVPKTTSDMSNTPYKERRSQLTLTPHLPDINSTLRVLVKDCR</sequence>
<organism evidence="3">
    <name type="scientific">Brassica cretica</name>
    <name type="common">Mustard</name>
    <dbReference type="NCBI Taxonomy" id="69181"/>
    <lineage>
        <taxon>Eukaryota</taxon>
        <taxon>Viridiplantae</taxon>
        <taxon>Streptophyta</taxon>
        <taxon>Embryophyta</taxon>
        <taxon>Tracheophyta</taxon>
        <taxon>Spermatophyta</taxon>
        <taxon>Magnoliopsida</taxon>
        <taxon>eudicotyledons</taxon>
        <taxon>Gunneridae</taxon>
        <taxon>Pentapetalae</taxon>
        <taxon>rosids</taxon>
        <taxon>malvids</taxon>
        <taxon>Brassicales</taxon>
        <taxon>Brassicaceae</taxon>
        <taxon>Brassiceae</taxon>
        <taxon>Brassica</taxon>
    </lineage>
</organism>
<evidence type="ECO:0000256" key="1">
    <source>
        <dbReference type="SAM" id="MobiDB-lite"/>
    </source>
</evidence>
<dbReference type="EMBL" id="QGKW02002005">
    <property type="protein sequence ID" value="KAF2541790.1"/>
    <property type="molecule type" value="Genomic_DNA"/>
</dbReference>
<proteinExistence type="predicted"/>
<accession>A0A8S9JNV9</accession>
<reference evidence="3" key="1">
    <citation type="submission" date="2019-12" db="EMBL/GenBank/DDBJ databases">
        <title>Genome sequencing and annotation of Brassica cretica.</title>
        <authorList>
            <person name="Studholme D.J."/>
            <person name="Sarris P.F."/>
        </authorList>
    </citation>
    <scope>NUCLEOTIDE SEQUENCE</scope>
    <source>
        <strain evidence="2">PFS-001/15</strain>
        <strain evidence="3">PFS-102/07</strain>
        <tissue evidence="3">Leaf</tissue>
    </source>
</reference>
<feature type="region of interest" description="Disordered" evidence="1">
    <location>
        <begin position="221"/>
        <end position="260"/>
    </location>
</feature>
<evidence type="ECO:0000313" key="2">
    <source>
        <dbReference type="EMBL" id="KAF2541790.1"/>
    </source>
</evidence>